<comment type="caution">
    <text evidence="1">The sequence shown here is derived from an EMBL/GenBank/DDBJ whole genome shotgun (WGS) entry which is preliminary data.</text>
</comment>
<evidence type="ECO:0000313" key="2">
    <source>
        <dbReference type="Proteomes" id="UP000263377"/>
    </source>
</evidence>
<name>A0A372ZL76_9ACTN</name>
<protein>
    <submittedName>
        <fullName evidence="1">Uncharacterized protein</fullName>
    </submittedName>
</protein>
<gene>
    <name evidence="1" type="ORF">DR950_01355</name>
</gene>
<dbReference type="RefSeq" id="WP_117485147.1">
    <property type="nucleotide sequence ID" value="NZ_QVIG01000001.1"/>
</dbReference>
<accession>A0A372ZL76</accession>
<keyword evidence="2" id="KW-1185">Reference proteome</keyword>
<sequence length="91" mass="10589">MRADHDVLVEIPDHQPPAVHTLSDDVLRRLWDSVRYRPMSRFQHYALERRLTGPCARRDLIRDLADEPVLVIPAGDREIRISWANPAQQPT</sequence>
<dbReference type="AlphaFoldDB" id="A0A372ZL76"/>
<dbReference type="EMBL" id="QVIG01000001">
    <property type="protein sequence ID" value="RGD56619.1"/>
    <property type="molecule type" value="Genomic_DNA"/>
</dbReference>
<dbReference type="Proteomes" id="UP000263377">
    <property type="component" value="Unassembled WGS sequence"/>
</dbReference>
<evidence type="ECO:0000313" key="1">
    <source>
        <dbReference type="EMBL" id="RGD56619.1"/>
    </source>
</evidence>
<reference evidence="1 2" key="1">
    <citation type="submission" date="2018-08" db="EMBL/GenBank/DDBJ databases">
        <title>Diversity &amp; Physiological Properties of Lignin-Decomposing Actinobacteria from Soil.</title>
        <authorList>
            <person name="Roh S.G."/>
            <person name="Kim S.B."/>
        </authorList>
    </citation>
    <scope>NUCLEOTIDE SEQUENCE [LARGE SCALE GENOMIC DNA]</scope>
    <source>
        <strain evidence="1 2">MMS17-GH009</strain>
    </source>
</reference>
<organism evidence="1 2">
    <name type="scientific">Kitasatospora xanthocidica</name>
    <dbReference type="NCBI Taxonomy" id="83382"/>
    <lineage>
        <taxon>Bacteria</taxon>
        <taxon>Bacillati</taxon>
        <taxon>Actinomycetota</taxon>
        <taxon>Actinomycetes</taxon>
        <taxon>Kitasatosporales</taxon>
        <taxon>Streptomycetaceae</taxon>
        <taxon>Kitasatospora</taxon>
    </lineage>
</organism>
<proteinExistence type="predicted"/>